<protein>
    <submittedName>
        <fullName evidence="1">Uncharacterized protein</fullName>
    </submittedName>
</protein>
<evidence type="ECO:0000313" key="1">
    <source>
        <dbReference type="EMBL" id="KAK3854446.1"/>
    </source>
</evidence>
<sequence>MGKNGGVGGMVAGGRQDRGHKVGMCLPLRSLQLQTRHWQDVLFITLPLFFGVKYFTVVRRVIIPEAVV</sequence>
<proteinExistence type="predicted"/>
<evidence type="ECO:0000313" key="2">
    <source>
        <dbReference type="Proteomes" id="UP001286313"/>
    </source>
</evidence>
<reference evidence="1" key="1">
    <citation type="submission" date="2023-10" db="EMBL/GenBank/DDBJ databases">
        <title>Genome assemblies of two species of porcelain crab, Petrolisthes cinctipes and Petrolisthes manimaculis (Anomura: Porcellanidae).</title>
        <authorList>
            <person name="Angst P."/>
        </authorList>
    </citation>
    <scope>NUCLEOTIDE SEQUENCE</scope>
    <source>
        <strain evidence="1">PB745_01</strain>
        <tissue evidence="1">Gill</tissue>
    </source>
</reference>
<dbReference type="EMBL" id="JAWQEG010006575">
    <property type="protein sequence ID" value="KAK3854446.1"/>
    <property type="molecule type" value="Genomic_DNA"/>
</dbReference>
<gene>
    <name evidence="1" type="ORF">Pcinc_039083</name>
</gene>
<accession>A0AAE1BP66</accession>
<name>A0AAE1BP66_PETCI</name>
<organism evidence="1 2">
    <name type="scientific">Petrolisthes cinctipes</name>
    <name type="common">Flat porcelain crab</name>
    <dbReference type="NCBI Taxonomy" id="88211"/>
    <lineage>
        <taxon>Eukaryota</taxon>
        <taxon>Metazoa</taxon>
        <taxon>Ecdysozoa</taxon>
        <taxon>Arthropoda</taxon>
        <taxon>Crustacea</taxon>
        <taxon>Multicrustacea</taxon>
        <taxon>Malacostraca</taxon>
        <taxon>Eumalacostraca</taxon>
        <taxon>Eucarida</taxon>
        <taxon>Decapoda</taxon>
        <taxon>Pleocyemata</taxon>
        <taxon>Anomura</taxon>
        <taxon>Galatheoidea</taxon>
        <taxon>Porcellanidae</taxon>
        <taxon>Petrolisthes</taxon>
    </lineage>
</organism>
<dbReference type="Proteomes" id="UP001286313">
    <property type="component" value="Unassembled WGS sequence"/>
</dbReference>
<dbReference type="AlphaFoldDB" id="A0AAE1BP66"/>
<comment type="caution">
    <text evidence="1">The sequence shown here is derived from an EMBL/GenBank/DDBJ whole genome shotgun (WGS) entry which is preliminary data.</text>
</comment>
<keyword evidence="2" id="KW-1185">Reference proteome</keyword>